<evidence type="ECO:0000313" key="3">
    <source>
        <dbReference type="Proteomes" id="UP000236723"/>
    </source>
</evidence>
<proteinExistence type="predicted"/>
<protein>
    <submittedName>
        <fullName evidence="2">Helix-turn-helix domain-containing protein</fullName>
    </submittedName>
</protein>
<dbReference type="InterPro" id="IPR010982">
    <property type="entry name" value="Lambda_DNA-bd_dom_sf"/>
</dbReference>
<dbReference type="Proteomes" id="UP000236723">
    <property type="component" value="Unassembled WGS sequence"/>
</dbReference>
<name>A0A1H6DT28_9ACTN</name>
<dbReference type="EMBL" id="FNVO01000021">
    <property type="protein sequence ID" value="SEG88184.1"/>
    <property type="molecule type" value="Genomic_DNA"/>
</dbReference>
<evidence type="ECO:0000259" key="1">
    <source>
        <dbReference type="PROSITE" id="PS50943"/>
    </source>
</evidence>
<accession>A0A1H6DT28</accession>
<dbReference type="Pfam" id="PF13560">
    <property type="entry name" value="HTH_31"/>
    <property type="match status" value="1"/>
</dbReference>
<dbReference type="SMART" id="SM00530">
    <property type="entry name" value="HTH_XRE"/>
    <property type="match status" value="1"/>
</dbReference>
<dbReference type="RefSeq" id="WP_146087601.1">
    <property type="nucleotide sequence ID" value="NZ_FNVO01000021.1"/>
</dbReference>
<dbReference type="Gene3D" id="1.10.260.40">
    <property type="entry name" value="lambda repressor-like DNA-binding domains"/>
    <property type="match status" value="1"/>
</dbReference>
<dbReference type="InterPro" id="IPR001387">
    <property type="entry name" value="Cro/C1-type_HTH"/>
</dbReference>
<organism evidence="2 3">
    <name type="scientific">Thermomonospora echinospora</name>
    <dbReference type="NCBI Taxonomy" id="1992"/>
    <lineage>
        <taxon>Bacteria</taxon>
        <taxon>Bacillati</taxon>
        <taxon>Actinomycetota</taxon>
        <taxon>Actinomycetes</taxon>
        <taxon>Streptosporangiales</taxon>
        <taxon>Thermomonosporaceae</taxon>
        <taxon>Thermomonospora</taxon>
    </lineage>
</organism>
<dbReference type="GO" id="GO:0003677">
    <property type="term" value="F:DNA binding"/>
    <property type="evidence" value="ECO:0007669"/>
    <property type="project" value="InterPro"/>
</dbReference>
<feature type="domain" description="HTH cro/C1-type" evidence="1">
    <location>
        <begin position="22"/>
        <end position="78"/>
    </location>
</feature>
<sequence>MARPTQSVDPQKSLRHLVGATIRHWREVSGMSVIDFARDLCIDPSHLSKWERGLAPVPADQISRIDRILNADNHIAAVHAAAAELEEHRTRNRATLEAANQYETDGQDVKRRAVLQLLTALGAGAAIPPGVLEEILSGVTPALDDHVDLDEWERTVQEYSHMINMRPIGALIPDLTADLVTVSRLLDRRYAPLVHAGLFRVSAGLSGLLATQLDDVGDRRAARVAWSSARRAADASGDRALSVWARGDEANEATWTGRPTQVVSDLADEAIEMAGGVPSRGLGRAYAARARLAADEGDKAAAFAALDALADVVDHELRDFPERHLRWNQAYVYTLVGDPRAESALDQAFALYPPGTLGPVSNLRLIRAVGLVRHREVEEGIRHAITALEEGPVSATRRHLTGHIVKTLPDKARTLPDTRELRALASGA</sequence>
<reference evidence="3" key="1">
    <citation type="submission" date="2016-10" db="EMBL/GenBank/DDBJ databases">
        <authorList>
            <person name="Varghese N."/>
            <person name="Submissions S."/>
        </authorList>
    </citation>
    <scope>NUCLEOTIDE SEQUENCE [LARGE SCALE GENOMIC DNA]</scope>
    <source>
        <strain evidence="3">DSM 43163</strain>
    </source>
</reference>
<evidence type="ECO:0000313" key="2">
    <source>
        <dbReference type="EMBL" id="SEG88184.1"/>
    </source>
</evidence>
<gene>
    <name evidence="2" type="ORF">SAMN04489712_12193</name>
</gene>
<dbReference type="AlphaFoldDB" id="A0A1H6DT28"/>
<keyword evidence="3" id="KW-1185">Reference proteome</keyword>
<dbReference type="SUPFAM" id="SSF47413">
    <property type="entry name" value="lambda repressor-like DNA-binding domains"/>
    <property type="match status" value="1"/>
</dbReference>
<dbReference type="OrthoDB" id="3449038at2"/>
<dbReference type="PROSITE" id="PS50943">
    <property type="entry name" value="HTH_CROC1"/>
    <property type="match status" value="1"/>
</dbReference>
<dbReference type="CDD" id="cd00093">
    <property type="entry name" value="HTH_XRE"/>
    <property type="match status" value="1"/>
</dbReference>